<evidence type="ECO:0000313" key="13">
    <source>
        <dbReference type="Proteomes" id="UP000198552"/>
    </source>
</evidence>
<dbReference type="GO" id="GO:0015627">
    <property type="term" value="C:type II protein secretion system complex"/>
    <property type="evidence" value="ECO:0007669"/>
    <property type="project" value="UniProtKB-UniRule"/>
</dbReference>
<gene>
    <name evidence="12" type="ORF">SAMN05428957_11210</name>
</gene>
<comment type="PTM">
    <text evidence="9">Cleaved by prepilin peptidase.</text>
</comment>
<evidence type="ECO:0000256" key="3">
    <source>
        <dbReference type="ARBA" id="ARBA00022475"/>
    </source>
</evidence>
<feature type="region of interest" description="Disordered" evidence="10">
    <location>
        <begin position="1"/>
        <end position="22"/>
    </location>
</feature>
<dbReference type="InterPro" id="IPR045584">
    <property type="entry name" value="Pilin-like"/>
</dbReference>
<dbReference type="NCBIfam" id="TIGR01707">
    <property type="entry name" value="gspI"/>
    <property type="match status" value="1"/>
</dbReference>
<evidence type="ECO:0000313" key="12">
    <source>
        <dbReference type="EMBL" id="SDM69435.1"/>
    </source>
</evidence>
<comment type="subcellular location">
    <subcellularLocation>
        <location evidence="1 9">Cell inner membrane</location>
        <topology evidence="1 9">Single-pass membrane protein</topology>
    </subcellularLocation>
</comment>
<dbReference type="AlphaFoldDB" id="A0A1G9VC41"/>
<dbReference type="GO" id="GO:0015628">
    <property type="term" value="P:protein secretion by the type II secretion system"/>
    <property type="evidence" value="ECO:0007669"/>
    <property type="project" value="UniProtKB-UniRule"/>
</dbReference>
<dbReference type="PROSITE" id="PS00409">
    <property type="entry name" value="PROKAR_NTER_METHYL"/>
    <property type="match status" value="1"/>
</dbReference>
<dbReference type="InterPro" id="IPR003413">
    <property type="entry name" value="T2SS_GspI_C"/>
</dbReference>
<keyword evidence="7 9" id="KW-1133">Transmembrane helix</keyword>
<keyword evidence="4 9" id="KW-0488">Methylation</keyword>
<dbReference type="PANTHER" id="PTHR38779:SF2">
    <property type="entry name" value="TYPE II SECRETION SYSTEM PROTEIN I-RELATED"/>
    <property type="match status" value="1"/>
</dbReference>
<dbReference type="Gene3D" id="3.30.1300.30">
    <property type="entry name" value="GSPII I/J protein-like"/>
    <property type="match status" value="1"/>
</dbReference>
<name>A0A1G9VC41_9BURK</name>
<proteinExistence type="inferred from homology"/>
<evidence type="ECO:0000256" key="7">
    <source>
        <dbReference type="ARBA" id="ARBA00022989"/>
    </source>
</evidence>
<comment type="function">
    <text evidence="9">Component of the type II secretion system required for the energy-dependent secretion of extracellular factors such as proteases and toxins from the periplasm.</text>
</comment>
<comment type="subunit">
    <text evidence="9">Type II secretion is composed of four main components: the outer membrane complex, the inner membrane complex, the cytoplasmic secretion ATPase and the periplasm-spanning pseudopilus.</text>
</comment>
<evidence type="ECO:0000256" key="4">
    <source>
        <dbReference type="ARBA" id="ARBA00022481"/>
    </source>
</evidence>
<keyword evidence="5 9" id="KW-0997">Cell inner membrane</keyword>
<dbReference type="STRING" id="1527607.SAMN05428957_11210"/>
<evidence type="ECO:0000256" key="8">
    <source>
        <dbReference type="ARBA" id="ARBA00023136"/>
    </source>
</evidence>
<dbReference type="Pfam" id="PF07963">
    <property type="entry name" value="N_methyl"/>
    <property type="match status" value="1"/>
</dbReference>
<dbReference type="InterPro" id="IPR012902">
    <property type="entry name" value="N_methyl_site"/>
</dbReference>
<dbReference type="Pfam" id="PF02501">
    <property type="entry name" value="T2SSI"/>
    <property type="match status" value="1"/>
</dbReference>
<keyword evidence="8 9" id="KW-0472">Membrane</keyword>
<keyword evidence="6 9" id="KW-0812">Transmembrane</keyword>
<sequence>MTVVRHAHAPRGPARGRGRRPSVAAQRGFTLVEVLVALAIVAIALLAGAQATSALVRNAERETDVVLGHLCAENALVAVRLAQQMPSIGDAQSSCEQAGRRYQVTLATTPTPNPQFRRVDAQVLDARAQPVLRVSTIVGRY</sequence>
<feature type="compositionally biased region" description="Basic residues" evidence="10">
    <location>
        <begin position="1"/>
        <end position="20"/>
    </location>
</feature>
<evidence type="ECO:0000256" key="6">
    <source>
        <dbReference type="ARBA" id="ARBA00022692"/>
    </source>
</evidence>
<reference evidence="13" key="1">
    <citation type="submission" date="2016-10" db="EMBL/GenBank/DDBJ databases">
        <authorList>
            <person name="Varghese N."/>
            <person name="Submissions S."/>
        </authorList>
    </citation>
    <scope>NUCLEOTIDE SEQUENCE [LARGE SCALE GENOMIC DNA]</scope>
    <source>
        <strain evidence="13">EPL6</strain>
    </source>
</reference>
<evidence type="ECO:0000256" key="9">
    <source>
        <dbReference type="RuleBase" id="RU368030"/>
    </source>
</evidence>
<dbReference type="InterPro" id="IPR010052">
    <property type="entry name" value="T2SS_protein-GspI"/>
</dbReference>
<organism evidence="12 13">
    <name type="scientific">Oryzisolibacter propanilivorax</name>
    <dbReference type="NCBI Taxonomy" id="1527607"/>
    <lineage>
        <taxon>Bacteria</taxon>
        <taxon>Pseudomonadati</taxon>
        <taxon>Pseudomonadota</taxon>
        <taxon>Betaproteobacteria</taxon>
        <taxon>Burkholderiales</taxon>
        <taxon>Comamonadaceae</taxon>
        <taxon>Oryzisolibacter</taxon>
    </lineage>
</organism>
<dbReference type="EMBL" id="FNHP01000012">
    <property type="protein sequence ID" value="SDM69435.1"/>
    <property type="molecule type" value="Genomic_DNA"/>
</dbReference>
<evidence type="ECO:0000259" key="11">
    <source>
        <dbReference type="Pfam" id="PF02501"/>
    </source>
</evidence>
<feature type="domain" description="Type II secretion system protein GspI C-terminal" evidence="11">
    <location>
        <begin position="64"/>
        <end position="138"/>
    </location>
</feature>
<accession>A0A1G9VC41</accession>
<dbReference type="SUPFAM" id="SSF54523">
    <property type="entry name" value="Pili subunits"/>
    <property type="match status" value="1"/>
</dbReference>
<feature type="transmembrane region" description="Helical" evidence="9">
    <location>
        <begin position="29"/>
        <end position="49"/>
    </location>
</feature>
<keyword evidence="3" id="KW-1003">Cell membrane</keyword>
<evidence type="ECO:0000256" key="10">
    <source>
        <dbReference type="SAM" id="MobiDB-lite"/>
    </source>
</evidence>
<keyword evidence="13" id="KW-1185">Reference proteome</keyword>
<dbReference type="GO" id="GO:0005886">
    <property type="term" value="C:plasma membrane"/>
    <property type="evidence" value="ECO:0007669"/>
    <property type="project" value="UniProtKB-SubCell"/>
</dbReference>
<protein>
    <recommendedName>
        <fullName evidence="9">Type II secretion system protein I</fullName>
        <shortName evidence="9">T2SS minor pseudopilin I</shortName>
    </recommendedName>
</protein>
<dbReference type="NCBIfam" id="TIGR02532">
    <property type="entry name" value="IV_pilin_GFxxxE"/>
    <property type="match status" value="1"/>
</dbReference>
<comment type="similarity">
    <text evidence="2 9">Belongs to the GSP I family.</text>
</comment>
<evidence type="ECO:0000256" key="2">
    <source>
        <dbReference type="ARBA" id="ARBA00008358"/>
    </source>
</evidence>
<dbReference type="PANTHER" id="PTHR38779">
    <property type="entry name" value="TYPE II SECRETION SYSTEM PROTEIN I-RELATED"/>
    <property type="match status" value="1"/>
</dbReference>
<evidence type="ECO:0000256" key="1">
    <source>
        <dbReference type="ARBA" id="ARBA00004377"/>
    </source>
</evidence>
<evidence type="ECO:0000256" key="5">
    <source>
        <dbReference type="ARBA" id="ARBA00022519"/>
    </source>
</evidence>
<dbReference type="Proteomes" id="UP000198552">
    <property type="component" value="Unassembled WGS sequence"/>
</dbReference>